<feature type="domain" description="Radical SAM core" evidence="18">
    <location>
        <begin position="184"/>
        <end position="418"/>
    </location>
</feature>
<dbReference type="EMBL" id="JACCEW010000007">
    <property type="protein sequence ID" value="NYT38846.1"/>
    <property type="molecule type" value="Genomic_DNA"/>
</dbReference>
<keyword evidence="7 14" id="KW-0479">Metal-binding</keyword>
<dbReference type="SFLD" id="SFLDF00273">
    <property type="entry name" value="(dimethylallyl)adenosine_tRNA"/>
    <property type="match status" value="1"/>
</dbReference>
<gene>
    <name evidence="14 19" type="primary">miaB</name>
    <name evidence="19" type="ORF">H0A68_18380</name>
</gene>
<evidence type="ECO:0000256" key="15">
    <source>
        <dbReference type="SAM" id="MobiDB-lite"/>
    </source>
</evidence>
<feature type="binding site" evidence="14">
    <location>
        <position position="198"/>
    </location>
    <ligand>
        <name>[4Fe-4S] cluster</name>
        <dbReference type="ChEBI" id="CHEBI:49883"/>
        <label>2</label>
        <note>4Fe-4S-S-AdoMet</note>
    </ligand>
</feature>
<evidence type="ECO:0000313" key="20">
    <source>
        <dbReference type="Proteomes" id="UP000580517"/>
    </source>
</evidence>
<dbReference type="SUPFAM" id="SSF102114">
    <property type="entry name" value="Radical SAM enzymes"/>
    <property type="match status" value="1"/>
</dbReference>
<dbReference type="EC" id="2.8.4.3" evidence="10 14"/>
<evidence type="ECO:0000256" key="9">
    <source>
        <dbReference type="ARBA" id="ARBA00023014"/>
    </source>
</evidence>
<comment type="subcellular location">
    <subcellularLocation>
        <location evidence="14">Cytoplasm</location>
    </subcellularLocation>
</comment>
<dbReference type="Gene3D" id="3.80.30.20">
    <property type="entry name" value="tm_1862 like domain"/>
    <property type="match status" value="1"/>
</dbReference>
<dbReference type="FunFam" id="3.80.30.20:FF:000001">
    <property type="entry name" value="tRNA-2-methylthio-N(6)-dimethylallyladenosine synthase 2"/>
    <property type="match status" value="1"/>
</dbReference>
<feature type="binding site" evidence="14">
    <location>
        <position position="205"/>
    </location>
    <ligand>
        <name>[4Fe-4S] cluster</name>
        <dbReference type="ChEBI" id="CHEBI:49883"/>
        <label>2</label>
        <note>4Fe-4S-S-AdoMet</note>
    </ligand>
</feature>
<dbReference type="Proteomes" id="UP000580517">
    <property type="component" value="Unassembled WGS sequence"/>
</dbReference>
<comment type="caution">
    <text evidence="19">The sequence shown here is derived from an EMBL/GenBank/DDBJ whole genome shotgun (WGS) entry which is preliminary data.</text>
</comment>
<keyword evidence="6 14" id="KW-0819">tRNA processing</keyword>
<dbReference type="PROSITE" id="PS01278">
    <property type="entry name" value="MTTASE_RADICAL"/>
    <property type="match status" value="1"/>
</dbReference>
<comment type="cofactor">
    <cofactor evidence="14">
        <name>[4Fe-4S] cluster</name>
        <dbReference type="ChEBI" id="CHEBI:49883"/>
    </cofactor>
    <text evidence="14">Binds 2 [4Fe-4S] clusters. One cluster is coordinated with 3 cysteines and an exchangeable S-adenosyl-L-methionine.</text>
</comment>
<evidence type="ECO:0000256" key="1">
    <source>
        <dbReference type="ARBA" id="ARBA00003234"/>
    </source>
</evidence>
<dbReference type="AlphaFoldDB" id="A0A853FLR8"/>
<evidence type="ECO:0000256" key="8">
    <source>
        <dbReference type="ARBA" id="ARBA00023004"/>
    </source>
</evidence>
<sequence>MQEINLKRTPSGDASGASITPSPAVMAESASSRQASSPTGQGQRKLFIRTFGCQMNEYDSEKMADVLREDQGVVLTQDPEEADIILFNTCSVREKAQEKVFSDLGRVQHLRKSKPGLIIGVGGCVASQEGEAIVRRAPYVDVVFGPQTLHRLPSLIAQRKASGQPQVDISFPEIEKFDALPPARVEGPTAFVSIMEGCSKYCSFCVVPYTRGAEVSRPFDDVLIEVADLADQGVKEVTLLGQNVNAYRGPMSGTNEIADFAMLLEYVHDIPGIERIRYTTSHPKEMTTRLIEAHGNLPKLVPFLHLPVQAGSDAVLAAMKRGYTTLEFKSIVRRLRAARPGLTLSSDFIVGFPGETEADFEKTMKLIRDVGFDTSFSFIYSRRPGTPAADLQDDTPRELKLERLQRLQSLINEQAAIISQAMIGTTQRVLVEKPSRRDPGELSGRTENNRIVNFAGQPRLIGQMIDVRITQAFSNSLRGEIVTRDSLTEERA</sequence>
<dbReference type="InterPro" id="IPR023404">
    <property type="entry name" value="rSAM_horseshoe"/>
</dbReference>
<evidence type="ECO:0000256" key="4">
    <source>
        <dbReference type="ARBA" id="ARBA00022679"/>
    </source>
</evidence>
<dbReference type="HAMAP" id="MF_01864">
    <property type="entry name" value="tRNA_metthiotr_MiaB"/>
    <property type="match status" value="1"/>
</dbReference>
<dbReference type="GO" id="GO:0035597">
    <property type="term" value="F:tRNA-2-methylthio-N(6)-dimethylallyladenosine(37) synthase activity"/>
    <property type="evidence" value="ECO:0007669"/>
    <property type="project" value="UniProtKB-EC"/>
</dbReference>
<feature type="binding site" evidence="14">
    <location>
        <position position="124"/>
    </location>
    <ligand>
        <name>[4Fe-4S] cluster</name>
        <dbReference type="ChEBI" id="CHEBI:49883"/>
        <label>1</label>
    </ligand>
</feature>
<dbReference type="OrthoDB" id="9805215at2"/>
<evidence type="ECO:0000259" key="16">
    <source>
        <dbReference type="PROSITE" id="PS50926"/>
    </source>
</evidence>
<dbReference type="FunFam" id="3.40.50.12160:FF:000001">
    <property type="entry name" value="tRNA-2-methylthio-N(6)-dimethylallyladenosine synthase"/>
    <property type="match status" value="1"/>
</dbReference>
<dbReference type="PANTHER" id="PTHR43020:SF2">
    <property type="entry name" value="MITOCHONDRIAL TRNA METHYLTHIOTRANSFERASE CDK5RAP1"/>
    <property type="match status" value="1"/>
</dbReference>
<dbReference type="PROSITE" id="PS51449">
    <property type="entry name" value="MTTASE_N"/>
    <property type="match status" value="1"/>
</dbReference>
<evidence type="ECO:0000259" key="18">
    <source>
        <dbReference type="PROSITE" id="PS51918"/>
    </source>
</evidence>
<dbReference type="InterPro" id="IPR006638">
    <property type="entry name" value="Elp3/MiaA/NifB-like_rSAM"/>
</dbReference>
<keyword evidence="8 14" id="KW-0408">Iron</keyword>
<comment type="function">
    <text evidence="1 14">Catalyzes the methylthiolation of N6-(dimethylallyl)adenosine (i(6)A), leading to the formation of 2-methylthio-N6-(dimethylallyl)adenosine (ms(2)i(6)A) at position 37 in tRNAs that read codons beginning with uridine.</text>
</comment>
<evidence type="ECO:0000256" key="5">
    <source>
        <dbReference type="ARBA" id="ARBA00022691"/>
    </source>
</evidence>
<dbReference type="InterPro" id="IPR007197">
    <property type="entry name" value="rSAM"/>
</dbReference>
<feature type="binding site" evidence="14">
    <location>
        <position position="90"/>
    </location>
    <ligand>
        <name>[4Fe-4S] cluster</name>
        <dbReference type="ChEBI" id="CHEBI:49883"/>
        <label>1</label>
    </ligand>
</feature>
<dbReference type="RefSeq" id="WP_129971101.1">
    <property type="nucleotide sequence ID" value="NZ_JACCEW010000007.1"/>
</dbReference>
<dbReference type="GO" id="GO:0005829">
    <property type="term" value="C:cytosol"/>
    <property type="evidence" value="ECO:0007669"/>
    <property type="project" value="TreeGrafter"/>
</dbReference>
<dbReference type="InterPro" id="IPR038135">
    <property type="entry name" value="Methylthiotransferase_N_sf"/>
</dbReference>
<comment type="catalytic activity">
    <reaction evidence="11">
        <text>N(6)-dimethylallyladenosine(37) in tRNA + (sulfur carrier)-SH + AH2 + S-adenosyl-L-methionine = 2-thio-N(6)-dimethylallyladenosine(37) in tRNA + (sulfur carrier)-H + 5'-deoxyadenosine + L-methionine + A + H(+)</text>
        <dbReference type="Rhea" id="RHEA:36339"/>
        <dbReference type="Rhea" id="RHEA-COMP:10375"/>
        <dbReference type="Rhea" id="RHEA-COMP:10377"/>
        <dbReference type="Rhea" id="RHEA-COMP:14737"/>
        <dbReference type="Rhea" id="RHEA-COMP:14739"/>
        <dbReference type="ChEBI" id="CHEBI:13193"/>
        <dbReference type="ChEBI" id="CHEBI:15378"/>
        <dbReference type="ChEBI" id="CHEBI:17319"/>
        <dbReference type="ChEBI" id="CHEBI:17499"/>
        <dbReference type="ChEBI" id="CHEBI:29917"/>
        <dbReference type="ChEBI" id="CHEBI:57844"/>
        <dbReference type="ChEBI" id="CHEBI:59789"/>
        <dbReference type="ChEBI" id="CHEBI:64428"/>
        <dbReference type="ChEBI" id="CHEBI:74415"/>
        <dbReference type="ChEBI" id="CHEBI:74416"/>
    </reaction>
    <physiologicalReaction direction="left-to-right" evidence="11">
        <dbReference type="Rhea" id="RHEA:36340"/>
    </physiologicalReaction>
</comment>
<dbReference type="InterPro" id="IPR002792">
    <property type="entry name" value="TRAM_dom"/>
</dbReference>
<dbReference type="Pfam" id="PF04055">
    <property type="entry name" value="Radical_SAM"/>
    <property type="match status" value="1"/>
</dbReference>
<dbReference type="GO" id="GO:0046872">
    <property type="term" value="F:metal ion binding"/>
    <property type="evidence" value="ECO:0007669"/>
    <property type="project" value="UniProtKB-KW"/>
</dbReference>
<keyword evidence="9 14" id="KW-0411">Iron-sulfur</keyword>
<dbReference type="InterPro" id="IPR006463">
    <property type="entry name" value="MiaB_methiolase"/>
</dbReference>
<evidence type="ECO:0000256" key="14">
    <source>
        <dbReference type="HAMAP-Rule" id="MF_01864"/>
    </source>
</evidence>
<dbReference type="SFLD" id="SFLDG01082">
    <property type="entry name" value="B12-binding_domain_containing"/>
    <property type="match status" value="1"/>
</dbReference>
<dbReference type="NCBIfam" id="TIGR00089">
    <property type="entry name" value="MiaB/RimO family radical SAM methylthiotransferase"/>
    <property type="match status" value="1"/>
</dbReference>
<feature type="domain" description="MTTase N-terminal" evidence="17">
    <location>
        <begin position="44"/>
        <end position="161"/>
    </location>
</feature>
<dbReference type="InterPro" id="IPR020612">
    <property type="entry name" value="Methylthiotransferase_CS"/>
</dbReference>
<feature type="region of interest" description="Disordered" evidence="15">
    <location>
        <begin position="1"/>
        <end position="42"/>
    </location>
</feature>
<keyword evidence="5 14" id="KW-0949">S-adenosyl-L-methionine</keyword>
<feature type="binding site" evidence="14">
    <location>
        <position position="53"/>
    </location>
    <ligand>
        <name>[4Fe-4S] cluster</name>
        <dbReference type="ChEBI" id="CHEBI:49883"/>
        <label>1</label>
    </ligand>
</feature>
<dbReference type="PROSITE" id="PS50926">
    <property type="entry name" value="TRAM"/>
    <property type="match status" value="1"/>
</dbReference>
<evidence type="ECO:0000256" key="12">
    <source>
        <dbReference type="ARBA" id="ARBA00052380"/>
    </source>
</evidence>
<dbReference type="NCBIfam" id="TIGR01574">
    <property type="entry name" value="miaB-methiolase"/>
    <property type="match status" value="1"/>
</dbReference>
<accession>A0A853FLR8</accession>
<proteinExistence type="inferred from homology"/>
<evidence type="ECO:0000259" key="17">
    <source>
        <dbReference type="PROSITE" id="PS51449"/>
    </source>
</evidence>
<feature type="domain" description="TRAM" evidence="16">
    <location>
        <begin position="420"/>
        <end position="483"/>
    </location>
</feature>
<evidence type="ECO:0000256" key="7">
    <source>
        <dbReference type="ARBA" id="ARBA00022723"/>
    </source>
</evidence>
<keyword evidence="3 14" id="KW-0963">Cytoplasm</keyword>
<feature type="compositionally biased region" description="Polar residues" evidence="15">
    <location>
        <begin position="29"/>
        <end position="42"/>
    </location>
</feature>
<dbReference type="GO" id="GO:0051539">
    <property type="term" value="F:4 iron, 4 sulfur cluster binding"/>
    <property type="evidence" value="ECO:0007669"/>
    <property type="project" value="UniProtKB-UniRule"/>
</dbReference>
<dbReference type="PROSITE" id="PS51918">
    <property type="entry name" value="RADICAL_SAM"/>
    <property type="match status" value="1"/>
</dbReference>
<evidence type="ECO:0000256" key="3">
    <source>
        <dbReference type="ARBA" id="ARBA00022490"/>
    </source>
</evidence>
<dbReference type="Gene3D" id="3.40.50.12160">
    <property type="entry name" value="Methylthiotransferase, N-terminal domain"/>
    <property type="match status" value="1"/>
</dbReference>
<dbReference type="SMART" id="SM00729">
    <property type="entry name" value="Elp3"/>
    <property type="match status" value="1"/>
</dbReference>
<dbReference type="CDD" id="cd01335">
    <property type="entry name" value="Radical_SAM"/>
    <property type="match status" value="1"/>
</dbReference>
<keyword evidence="2 14" id="KW-0004">4Fe-4S</keyword>
<evidence type="ECO:0000256" key="2">
    <source>
        <dbReference type="ARBA" id="ARBA00022485"/>
    </source>
</evidence>
<organism evidence="19 20">
    <name type="scientific">Allopusillimonas soli</name>
    <dbReference type="NCBI Taxonomy" id="659016"/>
    <lineage>
        <taxon>Bacteria</taxon>
        <taxon>Pseudomonadati</taxon>
        <taxon>Pseudomonadota</taxon>
        <taxon>Betaproteobacteria</taxon>
        <taxon>Burkholderiales</taxon>
        <taxon>Alcaligenaceae</taxon>
        <taxon>Allopusillimonas</taxon>
    </lineage>
</organism>
<comment type="catalytic activity">
    <reaction evidence="12">
        <text>2-thio-N(6)-dimethylallyladenosine(37) in tRNA + S-adenosyl-L-methionine = 2-methylsulfanyl-N(6)-dimethylallyladenosine(37) in tRNA + S-adenosyl-L-homocysteine + H(+)</text>
        <dbReference type="Rhea" id="RHEA:37063"/>
        <dbReference type="Rhea" id="RHEA-COMP:10376"/>
        <dbReference type="Rhea" id="RHEA-COMP:10377"/>
        <dbReference type="ChEBI" id="CHEBI:15378"/>
        <dbReference type="ChEBI" id="CHEBI:57856"/>
        <dbReference type="ChEBI" id="CHEBI:59789"/>
        <dbReference type="ChEBI" id="CHEBI:74416"/>
        <dbReference type="ChEBI" id="CHEBI:74417"/>
    </reaction>
    <physiologicalReaction direction="left-to-right" evidence="12">
        <dbReference type="Rhea" id="RHEA:37064"/>
    </physiologicalReaction>
</comment>
<evidence type="ECO:0000256" key="6">
    <source>
        <dbReference type="ARBA" id="ARBA00022694"/>
    </source>
</evidence>
<evidence type="ECO:0000313" key="19">
    <source>
        <dbReference type="EMBL" id="NYT38846.1"/>
    </source>
</evidence>
<dbReference type="Pfam" id="PF01938">
    <property type="entry name" value="TRAM"/>
    <property type="match status" value="1"/>
</dbReference>
<dbReference type="InterPro" id="IPR058240">
    <property type="entry name" value="rSAM_sf"/>
</dbReference>
<comment type="similarity">
    <text evidence="14">Belongs to the methylthiotransferase family. MiaB subfamily.</text>
</comment>
<evidence type="ECO:0000256" key="13">
    <source>
        <dbReference type="ARBA" id="ARBA00052587"/>
    </source>
</evidence>
<keyword evidence="4 14" id="KW-0808">Transferase</keyword>
<feature type="binding site" evidence="14">
    <location>
        <position position="202"/>
    </location>
    <ligand>
        <name>[4Fe-4S] cluster</name>
        <dbReference type="ChEBI" id="CHEBI:49883"/>
        <label>2</label>
        <note>4Fe-4S-S-AdoMet</note>
    </ligand>
</feature>
<name>A0A853FLR8_9BURK</name>
<dbReference type="InterPro" id="IPR013848">
    <property type="entry name" value="Methylthiotransferase_N"/>
</dbReference>
<keyword evidence="20" id="KW-1185">Reference proteome</keyword>
<reference evidence="19 20" key="1">
    <citation type="submission" date="2020-07" db="EMBL/GenBank/DDBJ databases">
        <title>Taxonomic revisions and descriptions of new bacterial species based on genomic comparisons in the high-G+C-content subgroup of the family Alcaligenaceae.</title>
        <authorList>
            <person name="Szabo A."/>
            <person name="Felfoldi T."/>
        </authorList>
    </citation>
    <scope>NUCLEOTIDE SEQUENCE [LARGE SCALE GENOMIC DNA]</scope>
    <source>
        <strain evidence="19 20">DSM 25264</strain>
    </source>
</reference>
<dbReference type="SFLD" id="SFLDG01061">
    <property type="entry name" value="methylthiotransferase"/>
    <property type="match status" value="1"/>
</dbReference>
<protein>
    <recommendedName>
        <fullName evidence="10 14">tRNA-2-methylthio-N(6)-dimethylallyladenosine synthase</fullName>
        <ecNumber evidence="10 14">2.8.4.3</ecNumber>
    </recommendedName>
    <alternativeName>
        <fullName evidence="14">(Dimethylallyl)adenosine tRNA methylthiotransferase MiaB</fullName>
    </alternativeName>
    <alternativeName>
        <fullName evidence="14">tRNA-i(6)A37 methylthiotransferase</fullName>
    </alternativeName>
</protein>
<comment type="subunit">
    <text evidence="14">Monomer.</text>
</comment>
<dbReference type="Pfam" id="PF00919">
    <property type="entry name" value="UPF0004"/>
    <property type="match status" value="1"/>
</dbReference>
<evidence type="ECO:0000256" key="11">
    <source>
        <dbReference type="ARBA" id="ARBA00050926"/>
    </source>
</evidence>
<evidence type="ECO:0000256" key="10">
    <source>
        <dbReference type="ARBA" id="ARBA00033765"/>
    </source>
</evidence>
<dbReference type="SFLD" id="SFLDS00029">
    <property type="entry name" value="Radical_SAM"/>
    <property type="match status" value="1"/>
</dbReference>
<dbReference type="InterPro" id="IPR005839">
    <property type="entry name" value="Methylthiotransferase"/>
</dbReference>
<dbReference type="PANTHER" id="PTHR43020">
    <property type="entry name" value="CDK5 REGULATORY SUBUNIT-ASSOCIATED PROTEIN 1"/>
    <property type="match status" value="1"/>
</dbReference>
<comment type="catalytic activity">
    <reaction evidence="13">
        <text>N(6)-dimethylallyladenosine(37) in tRNA + (sulfur carrier)-SH + AH2 + 2 S-adenosyl-L-methionine = 2-methylsulfanyl-N(6)-dimethylallyladenosine(37) in tRNA + (sulfur carrier)-H + 5'-deoxyadenosine + L-methionine + A + S-adenosyl-L-homocysteine + 2 H(+)</text>
        <dbReference type="Rhea" id="RHEA:37067"/>
        <dbReference type="Rhea" id="RHEA-COMP:10375"/>
        <dbReference type="Rhea" id="RHEA-COMP:10376"/>
        <dbReference type="Rhea" id="RHEA-COMP:14737"/>
        <dbReference type="Rhea" id="RHEA-COMP:14739"/>
        <dbReference type="ChEBI" id="CHEBI:13193"/>
        <dbReference type="ChEBI" id="CHEBI:15378"/>
        <dbReference type="ChEBI" id="CHEBI:17319"/>
        <dbReference type="ChEBI" id="CHEBI:17499"/>
        <dbReference type="ChEBI" id="CHEBI:29917"/>
        <dbReference type="ChEBI" id="CHEBI:57844"/>
        <dbReference type="ChEBI" id="CHEBI:57856"/>
        <dbReference type="ChEBI" id="CHEBI:59789"/>
        <dbReference type="ChEBI" id="CHEBI:64428"/>
        <dbReference type="ChEBI" id="CHEBI:74415"/>
        <dbReference type="ChEBI" id="CHEBI:74417"/>
        <dbReference type="EC" id="2.8.4.3"/>
    </reaction>
    <physiologicalReaction direction="left-to-right" evidence="13">
        <dbReference type="Rhea" id="RHEA:37068"/>
    </physiologicalReaction>
</comment>